<organism evidence="1 2">
    <name type="scientific">Arctium lappa</name>
    <name type="common">Greater burdock</name>
    <name type="synonym">Lappa major</name>
    <dbReference type="NCBI Taxonomy" id="4217"/>
    <lineage>
        <taxon>Eukaryota</taxon>
        <taxon>Viridiplantae</taxon>
        <taxon>Streptophyta</taxon>
        <taxon>Embryophyta</taxon>
        <taxon>Tracheophyta</taxon>
        <taxon>Spermatophyta</taxon>
        <taxon>Magnoliopsida</taxon>
        <taxon>eudicotyledons</taxon>
        <taxon>Gunneridae</taxon>
        <taxon>Pentapetalae</taxon>
        <taxon>asterids</taxon>
        <taxon>campanulids</taxon>
        <taxon>Asterales</taxon>
        <taxon>Asteraceae</taxon>
        <taxon>Carduoideae</taxon>
        <taxon>Cardueae</taxon>
        <taxon>Arctiinae</taxon>
        <taxon>Arctium</taxon>
    </lineage>
</organism>
<comment type="caution">
    <text evidence="1">The sequence shown here is derived from an EMBL/GenBank/DDBJ whole genome shotgun (WGS) entry which is preliminary data.</text>
</comment>
<dbReference type="EMBL" id="CM042055">
    <property type="protein sequence ID" value="KAI3703107.1"/>
    <property type="molecule type" value="Genomic_DNA"/>
</dbReference>
<proteinExistence type="predicted"/>
<reference evidence="2" key="1">
    <citation type="journal article" date="2022" name="Mol. Ecol. Resour.">
        <title>The genomes of chicory, endive, great burdock and yacon provide insights into Asteraceae palaeo-polyploidization history and plant inulin production.</title>
        <authorList>
            <person name="Fan W."/>
            <person name="Wang S."/>
            <person name="Wang H."/>
            <person name="Wang A."/>
            <person name="Jiang F."/>
            <person name="Liu H."/>
            <person name="Zhao H."/>
            <person name="Xu D."/>
            <person name="Zhang Y."/>
        </authorList>
    </citation>
    <scope>NUCLEOTIDE SEQUENCE [LARGE SCALE GENOMIC DNA]</scope>
    <source>
        <strain evidence="2">cv. Niubang</strain>
    </source>
</reference>
<dbReference type="Proteomes" id="UP001055879">
    <property type="component" value="Linkage Group LG09"/>
</dbReference>
<reference evidence="1 2" key="2">
    <citation type="journal article" date="2022" name="Mol. Ecol. Resour.">
        <title>The genomes of chicory, endive, great burdock and yacon provide insights into Asteraceae paleo-polyploidization history and plant inulin production.</title>
        <authorList>
            <person name="Fan W."/>
            <person name="Wang S."/>
            <person name="Wang H."/>
            <person name="Wang A."/>
            <person name="Jiang F."/>
            <person name="Liu H."/>
            <person name="Zhao H."/>
            <person name="Xu D."/>
            <person name="Zhang Y."/>
        </authorList>
    </citation>
    <scope>NUCLEOTIDE SEQUENCE [LARGE SCALE GENOMIC DNA]</scope>
    <source>
        <strain evidence="2">cv. Niubang</strain>
    </source>
</reference>
<keyword evidence="2" id="KW-1185">Reference proteome</keyword>
<protein>
    <submittedName>
        <fullName evidence="1">Uncharacterized protein</fullName>
    </submittedName>
</protein>
<evidence type="ECO:0000313" key="1">
    <source>
        <dbReference type="EMBL" id="KAI3703107.1"/>
    </source>
</evidence>
<gene>
    <name evidence="1" type="ORF">L6452_28862</name>
</gene>
<accession>A0ACB8ZZV2</accession>
<name>A0ACB8ZZV2_ARCLA</name>
<evidence type="ECO:0000313" key="2">
    <source>
        <dbReference type="Proteomes" id="UP001055879"/>
    </source>
</evidence>
<sequence>MILSFMIVLSLVLEKILQILSPIESIAPTESISPTEPTLHTSPFHHTHPIPTDPSSSHSPNTFPASLPPALKWTKDHPINQIIGDQQTGVQTKRGVGSICLYVNFLSIIAPKKIEEALADSCWVTAMQEELSQFERNKVWRLVPRPFGKTIIGTKWVFRNKMDEVGTVIWNKGRLVAQGYRKE</sequence>